<keyword evidence="3" id="KW-1185">Reference proteome</keyword>
<reference evidence="2" key="1">
    <citation type="journal article" date="2023" name="G3 (Bethesda)">
        <title>Whole genome assembly and annotation of the endangered Caribbean coral Acropora cervicornis.</title>
        <authorList>
            <person name="Selwyn J.D."/>
            <person name="Vollmer S.V."/>
        </authorList>
    </citation>
    <scope>NUCLEOTIDE SEQUENCE</scope>
    <source>
        <strain evidence="2">K2</strain>
    </source>
</reference>
<proteinExistence type="predicted"/>
<protein>
    <submittedName>
        <fullName evidence="2">Uncharacterized protein</fullName>
    </submittedName>
</protein>
<organism evidence="2 3">
    <name type="scientific">Acropora cervicornis</name>
    <name type="common">Staghorn coral</name>
    <dbReference type="NCBI Taxonomy" id="6130"/>
    <lineage>
        <taxon>Eukaryota</taxon>
        <taxon>Metazoa</taxon>
        <taxon>Cnidaria</taxon>
        <taxon>Anthozoa</taxon>
        <taxon>Hexacorallia</taxon>
        <taxon>Scleractinia</taxon>
        <taxon>Astrocoeniina</taxon>
        <taxon>Acroporidae</taxon>
        <taxon>Acropora</taxon>
    </lineage>
</organism>
<dbReference type="AlphaFoldDB" id="A0AAD9Q338"/>
<feature type="region of interest" description="Disordered" evidence="1">
    <location>
        <begin position="1"/>
        <end position="243"/>
    </location>
</feature>
<feature type="compositionally biased region" description="Basic and acidic residues" evidence="1">
    <location>
        <begin position="170"/>
        <end position="187"/>
    </location>
</feature>
<gene>
    <name evidence="2" type="ORF">P5673_025254</name>
</gene>
<evidence type="ECO:0000256" key="1">
    <source>
        <dbReference type="SAM" id="MobiDB-lite"/>
    </source>
</evidence>
<sequence length="243" mass="29104">MPDRSRSGEDANERRDRKRISSAVVVSKSFQKVQDKRNSPEPIRERRYRKRSPDNVRDSDRRTSRLHMDRDENQEDRRKRISDRLGPRKRRSEEHVEHPVGKEDEGDKLRQRNERFSRRGRSPQRRTVFDRLEQGPPRGRGAAQGEAFRDQRMIEIDVNPQDVPRGKRYFLHDDREVPRRQKNDRSRARSRSPVWVHDKFDECEAMDEEEEKDQPQAESDEAKVDNPEISPVQERVDERFVQS</sequence>
<evidence type="ECO:0000313" key="3">
    <source>
        <dbReference type="Proteomes" id="UP001249851"/>
    </source>
</evidence>
<feature type="compositionally biased region" description="Basic and acidic residues" evidence="1">
    <location>
        <begin position="1"/>
        <end position="15"/>
    </location>
</feature>
<feature type="compositionally biased region" description="Basic and acidic residues" evidence="1">
    <location>
        <begin position="33"/>
        <end position="117"/>
    </location>
</feature>
<dbReference type="Proteomes" id="UP001249851">
    <property type="component" value="Unassembled WGS sequence"/>
</dbReference>
<feature type="compositionally biased region" description="Basic and acidic residues" evidence="1">
    <location>
        <begin position="234"/>
        <end position="243"/>
    </location>
</feature>
<accession>A0AAD9Q338</accession>
<dbReference type="EMBL" id="JARQWQ010000077">
    <property type="protein sequence ID" value="KAK2553491.1"/>
    <property type="molecule type" value="Genomic_DNA"/>
</dbReference>
<reference evidence="2" key="2">
    <citation type="journal article" date="2023" name="Science">
        <title>Genomic signatures of disease resistance in endangered staghorn corals.</title>
        <authorList>
            <person name="Vollmer S.V."/>
            <person name="Selwyn J.D."/>
            <person name="Despard B.A."/>
            <person name="Roesel C.L."/>
        </authorList>
    </citation>
    <scope>NUCLEOTIDE SEQUENCE</scope>
    <source>
        <strain evidence="2">K2</strain>
    </source>
</reference>
<comment type="caution">
    <text evidence="2">The sequence shown here is derived from an EMBL/GenBank/DDBJ whole genome shotgun (WGS) entry which is preliminary data.</text>
</comment>
<name>A0AAD9Q338_ACRCE</name>
<feature type="compositionally biased region" description="Acidic residues" evidence="1">
    <location>
        <begin position="203"/>
        <end position="212"/>
    </location>
</feature>
<evidence type="ECO:0000313" key="2">
    <source>
        <dbReference type="EMBL" id="KAK2553491.1"/>
    </source>
</evidence>